<dbReference type="InterPro" id="IPR013597">
    <property type="entry name" value="Mat_intron_G2"/>
</dbReference>
<comment type="caution">
    <text evidence="3">The sequence shown here is derived from an EMBL/GenBank/DDBJ whole genome shotgun (WGS) entry which is preliminary data.</text>
</comment>
<dbReference type="SUPFAM" id="SSF56672">
    <property type="entry name" value="DNA/RNA polymerases"/>
    <property type="match status" value="1"/>
</dbReference>
<dbReference type="Pfam" id="PF08388">
    <property type="entry name" value="GIIM"/>
    <property type="match status" value="1"/>
</dbReference>
<evidence type="ECO:0000256" key="1">
    <source>
        <dbReference type="ARBA" id="ARBA00022457"/>
    </source>
</evidence>
<dbReference type="PANTHER" id="PTHR34047">
    <property type="entry name" value="NUCLEAR INTRON MATURASE 1, MITOCHONDRIAL-RELATED"/>
    <property type="match status" value="1"/>
</dbReference>
<keyword evidence="4" id="KW-1185">Reference proteome</keyword>
<dbReference type="InterPro" id="IPR043128">
    <property type="entry name" value="Rev_trsase/Diguanyl_cyclase"/>
</dbReference>
<dbReference type="Proteomes" id="UP001597267">
    <property type="component" value="Unassembled WGS sequence"/>
</dbReference>
<dbReference type="CDD" id="cd01651">
    <property type="entry name" value="RT_G2_intron"/>
    <property type="match status" value="1"/>
</dbReference>
<evidence type="ECO:0000259" key="2">
    <source>
        <dbReference type="PROSITE" id="PS50878"/>
    </source>
</evidence>
<dbReference type="InterPro" id="IPR030931">
    <property type="entry name" value="Group_II_RT_mat"/>
</dbReference>
<feature type="non-terminal residue" evidence="3">
    <location>
        <position position="388"/>
    </location>
</feature>
<dbReference type="Pfam" id="PF00078">
    <property type="entry name" value="RVT_1"/>
    <property type="match status" value="1"/>
</dbReference>
<keyword evidence="3" id="KW-0548">Nucleotidyltransferase</keyword>
<dbReference type="GO" id="GO:0003964">
    <property type="term" value="F:RNA-directed DNA polymerase activity"/>
    <property type="evidence" value="ECO:0007669"/>
    <property type="project" value="UniProtKB-KW"/>
</dbReference>
<dbReference type="EC" id="2.7.7.49" evidence="3"/>
<proteinExistence type="predicted"/>
<dbReference type="PROSITE" id="PS50878">
    <property type="entry name" value="RT_POL"/>
    <property type="match status" value="1"/>
</dbReference>
<reference evidence="4" key="1">
    <citation type="journal article" date="2019" name="Int. J. Syst. Evol. Microbiol.">
        <title>The Global Catalogue of Microorganisms (GCM) 10K type strain sequencing project: providing services to taxonomists for standard genome sequencing and annotation.</title>
        <authorList>
            <consortium name="The Broad Institute Genomics Platform"/>
            <consortium name="The Broad Institute Genome Sequencing Center for Infectious Disease"/>
            <person name="Wu L."/>
            <person name="Ma J."/>
        </authorList>
    </citation>
    <scope>NUCLEOTIDE SEQUENCE [LARGE SCALE GENOMIC DNA]</scope>
    <source>
        <strain evidence="4">CCM 8896</strain>
    </source>
</reference>
<protein>
    <submittedName>
        <fullName evidence="3">Group II intron reverse transcriptase/maturase</fullName>
        <ecNumber evidence="3">2.7.7.49</ecNumber>
    </submittedName>
</protein>
<dbReference type="Gene3D" id="3.30.70.270">
    <property type="match status" value="1"/>
</dbReference>
<keyword evidence="1" id="KW-0515">Mutator protein</keyword>
<dbReference type="InterPro" id="IPR043502">
    <property type="entry name" value="DNA/RNA_pol_sf"/>
</dbReference>
<gene>
    <name evidence="3" type="primary">ltrA</name>
    <name evidence="3" type="ORF">ACFQ5M_09210</name>
</gene>
<keyword evidence="3" id="KW-0695">RNA-directed DNA polymerase</keyword>
<feature type="domain" description="Reverse transcriptase" evidence="2">
    <location>
        <begin position="88"/>
        <end position="314"/>
    </location>
</feature>
<dbReference type="EMBL" id="JBHTOP010000023">
    <property type="protein sequence ID" value="MFD1672274.1"/>
    <property type="molecule type" value="Genomic_DNA"/>
</dbReference>
<dbReference type="InterPro" id="IPR051083">
    <property type="entry name" value="GrpII_Intron_Splice-Mob/Def"/>
</dbReference>
<dbReference type="NCBIfam" id="TIGR04416">
    <property type="entry name" value="group_II_RT_mat"/>
    <property type="match status" value="1"/>
</dbReference>
<organism evidence="3 4">
    <name type="scientific">Agrilactobacillus yilanensis</name>
    <dbReference type="NCBI Taxonomy" id="2485997"/>
    <lineage>
        <taxon>Bacteria</taxon>
        <taxon>Bacillati</taxon>
        <taxon>Bacillota</taxon>
        <taxon>Bacilli</taxon>
        <taxon>Lactobacillales</taxon>
        <taxon>Lactobacillaceae</taxon>
        <taxon>Agrilactobacillus</taxon>
    </lineage>
</organism>
<sequence>MRQSQKTQQKGDRQWMNSLEDKEQIGARSATIGENTVEDGISFEKRVLSRDNLNRAYKRVKKNRGAAGIDKMTVDELLLYLEKHKEELLESLRNGTYKPKPVRRVEIPKPNGTMRKLGIPTVIDRLIQQAIAQVMTPIFENVFSDNSFGFRPNRSAHDAIKQVMKFYNQGYKVVVDLDLKAYFDTVNHDLLMKFVSKRIRDPWLLKLIRKYLKSGVMNGNLFETSEKGTPQGGNLSPLLANIYLNELDNLLTQRGHAFVRYADDCNIYVKSKRAGYRVLENITKFLEHDLKVTVNQDKSRVGSPLRLKFLGFTLGVDSNGAYPSPHNVAKKRIKQALKLITKRNRSISWAQLTKEINQKMRGWLQYYSIGKMSTFIQRLDKWLRSRIR</sequence>
<keyword evidence="3" id="KW-0808">Transferase</keyword>
<accession>A0ABW4J8C5</accession>
<dbReference type="PANTHER" id="PTHR34047:SF8">
    <property type="entry name" value="PROTEIN YKFC"/>
    <property type="match status" value="1"/>
</dbReference>
<evidence type="ECO:0000313" key="4">
    <source>
        <dbReference type="Proteomes" id="UP001597267"/>
    </source>
</evidence>
<dbReference type="RefSeq" id="WP_376923101.1">
    <property type="nucleotide sequence ID" value="NZ_JBHTOP010000023.1"/>
</dbReference>
<dbReference type="InterPro" id="IPR000477">
    <property type="entry name" value="RT_dom"/>
</dbReference>
<evidence type="ECO:0000313" key="3">
    <source>
        <dbReference type="EMBL" id="MFD1672274.1"/>
    </source>
</evidence>
<name>A0ABW4J8C5_9LACO</name>